<evidence type="ECO:0000313" key="2">
    <source>
        <dbReference type="EMBL" id="PYD47839.1"/>
    </source>
</evidence>
<evidence type="ECO:0000256" key="1">
    <source>
        <dbReference type="SAM" id="MobiDB-lite"/>
    </source>
</evidence>
<accession>A0ABX5P491</accession>
<sequence>MDRYPFAEAGWRVSAADFSGGDVTRTVAGWHRYIRAGRLFMSFLMLSIRQSADQPGREGGKPMENRHGTAMGSPAGGIIS</sequence>
<dbReference type="EMBL" id="PRCW01000059">
    <property type="protein sequence ID" value="PYD47839.1"/>
    <property type="molecule type" value="Genomic_DNA"/>
</dbReference>
<organism evidence="2 3">
    <name type="scientific">Novacetimonas pomaceti</name>
    <dbReference type="NCBI Taxonomy" id="2021998"/>
    <lineage>
        <taxon>Bacteria</taxon>
        <taxon>Pseudomonadati</taxon>
        <taxon>Pseudomonadota</taxon>
        <taxon>Alphaproteobacteria</taxon>
        <taxon>Acetobacterales</taxon>
        <taxon>Acetobacteraceae</taxon>
        <taxon>Novacetimonas</taxon>
    </lineage>
</organism>
<feature type="compositionally biased region" description="Basic and acidic residues" evidence="1">
    <location>
        <begin position="55"/>
        <end position="67"/>
    </location>
</feature>
<feature type="region of interest" description="Disordered" evidence="1">
    <location>
        <begin position="52"/>
        <end position="80"/>
    </location>
</feature>
<comment type="caution">
    <text evidence="2">The sequence shown here is derived from an EMBL/GenBank/DDBJ whole genome shotgun (WGS) entry which is preliminary data.</text>
</comment>
<protein>
    <submittedName>
        <fullName evidence="2">Uncharacterized protein</fullName>
    </submittedName>
</protein>
<reference evidence="2 3" key="1">
    <citation type="submission" date="2018-02" db="EMBL/GenBank/DDBJ databases">
        <authorList>
            <person name="Skraban J."/>
            <person name="Trcek J."/>
        </authorList>
    </citation>
    <scope>NUCLEOTIDE SEQUENCE [LARGE SCALE GENOMIC DNA]</scope>
    <source>
        <strain evidence="2 3">AV446</strain>
    </source>
</reference>
<name>A0ABX5P491_9PROT</name>
<evidence type="ECO:0000313" key="3">
    <source>
        <dbReference type="Proteomes" id="UP000248116"/>
    </source>
</evidence>
<dbReference type="Proteomes" id="UP000248116">
    <property type="component" value="Unassembled WGS sequence"/>
</dbReference>
<proteinExistence type="predicted"/>
<keyword evidence="3" id="KW-1185">Reference proteome</keyword>
<gene>
    <name evidence="2" type="ORF">C3920_07800</name>
</gene>